<dbReference type="RefSeq" id="WP_176441871.1">
    <property type="nucleotide sequence ID" value="NZ_FZOU01000010.1"/>
</dbReference>
<feature type="transmembrane region" description="Helical" evidence="1">
    <location>
        <begin position="961"/>
        <end position="980"/>
    </location>
</feature>
<feature type="domain" description="Bacterial Ig-like" evidence="2">
    <location>
        <begin position="682"/>
        <end position="770"/>
    </location>
</feature>
<feature type="domain" description="Bacterial Ig-like" evidence="2">
    <location>
        <begin position="779"/>
        <end position="867"/>
    </location>
</feature>
<gene>
    <name evidence="3" type="ORF">SAMN05421770_11015</name>
</gene>
<dbReference type="InterPro" id="IPR032109">
    <property type="entry name" value="Big_3_5"/>
</dbReference>
<name>A0A239M6X3_9BACT</name>
<keyword evidence="1" id="KW-0812">Transmembrane</keyword>
<evidence type="ECO:0000259" key="2">
    <source>
        <dbReference type="Pfam" id="PF16640"/>
    </source>
</evidence>
<dbReference type="Gene3D" id="2.60.40.10">
    <property type="entry name" value="Immunoglobulins"/>
    <property type="match status" value="3"/>
</dbReference>
<proteinExistence type="predicted"/>
<organism evidence="3 4">
    <name type="scientific">Granulicella rosea</name>
    <dbReference type="NCBI Taxonomy" id="474952"/>
    <lineage>
        <taxon>Bacteria</taxon>
        <taxon>Pseudomonadati</taxon>
        <taxon>Acidobacteriota</taxon>
        <taxon>Terriglobia</taxon>
        <taxon>Terriglobales</taxon>
        <taxon>Acidobacteriaceae</taxon>
        <taxon>Granulicella</taxon>
    </lineage>
</organism>
<dbReference type="AlphaFoldDB" id="A0A239M6X3"/>
<dbReference type="EMBL" id="FZOU01000010">
    <property type="protein sequence ID" value="SNT37888.1"/>
    <property type="molecule type" value="Genomic_DNA"/>
</dbReference>
<accession>A0A239M6X3</accession>
<dbReference type="InterPro" id="IPR011042">
    <property type="entry name" value="6-blade_b-propeller_TolB-like"/>
</dbReference>
<sequence length="1047" mass="104777">MTSRHILHRLSSIVTMIVGLFLFVPTSVTMLHAQSTPRLVPYFVTAIAGNGAGTIFTTGQACPHGDGLKALDTYGTGCLAVDATLNSPTSVVVDKDGNIYFGEANQTEDWNYSALVKKIDAKTGVLSIFAGGSATNPLGPCDSPDKNVPGGGNIYGDGCAATYANFQSIYSLAIDANYLYIADFNGSFIHKVSLAATPLPGQTYAHEIQVVIGDGTQRLTWVADGVGTMMYFTSSIAVNASNTQSATKIAFTDDLGTAIRVADLGTRQTTTVVGPGCSTLAAGCKPVAGCAGAGTVSPAGPNSAKTNAVRDLTFDKDGNLFFTESSCLSIREITAPVDGTTQNKLVFGLGVSGGSGLPLYAQAVTAGGAAAHLSAGRSISADLNSPNSGVIYYMDSGKMIWMYDQATGWMHQIFGVTGTANTGCGGSSVTPWNNCPAPYATLSAPAYGKISTDQAGNLYIATPDNFVRKIAVGTDFIGTAPASAVAYPGTGTQYAMLHGAPVTAVSAAAPFTASAGLTIGAVTQSACSSVLADGLYDCPSTLTFTPVVNGLANGTLSVNAGASNYPIQAVGTGVPAVVTTTALTITPSTVTTGQAVSFSALITPASTATGTPSGTVTFYNGSTPIGTGTLAASGVASFSTSALAAGNYTVTATYPGDNIFAASTSSAVALVVNNPVATSTTLTASATTAFTGVSLTFNASVVPATGAAVPSGSIVFYDGAIKLATVALQSGKAAYTTSSLTAATHPITAAYLGDTTFLTSVSPIVNVTVSNPVSTSTVLSASATTAVSGTSIVLTATVAPTSGTAALTGSVTFYDGAVSIGSSALTSGKATLTTSTLSIATHSITAAYTGDTGNAASTSAALSIVITPIPPDFNVAFAPASGTVSRGGTITSVLTVTPQGGFAQPVTFTCAGLPLETTCTFSPATVTSDGAHAASTTLTLQTNVKTAALHAPLHPNTRPGAGTYAAFTFLGIGSSFGAAFSRRRNANGSKRWIRLCSLLLLTLASFGAAIGCGSNPPPQTPTGVSTITVTATAGTLVHTTSFTLTVQ</sequence>
<keyword evidence="4" id="KW-1185">Reference proteome</keyword>
<dbReference type="Gene3D" id="2.120.10.30">
    <property type="entry name" value="TolB, C-terminal domain"/>
    <property type="match status" value="1"/>
</dbReference>
<evidence type="ECO:0000256" key="1">
    <source>
        <dbReference type="SAM" id="Phobius"/>
    </source>
</evidence>
<reference evidence="3 4" key="1">
    <citation type="submission" date="2017-06" db="EMBL/GenBank/DDBJ databases">
        <authorList>
            <person name="Kim H.J."/>
            <person name="Triplett B.A."/>
        </authorList>
    </citation>
    <scope>NUCLEOTIDE SEQUENCE [LARGE SCALE GENOMIC DNA]</scope>
    <source>
        <strain evidence="3 4">DSM 18704</strain>
    </source>
</reference>
<protein>
    <submittedName>
        <fullName evidence="3">Ig-like domain (Group 3)</fullName>
    </submittedName>
</protein>
<dbReference type="Pfam" id="PF16640">
    <property type="entry name" value="Big_3_5"/>
    <property type="match status" value="3"/>
</dbReference>
<keyword evidence="1" id="KW-1133">Transmembrane helix</keyword>
<dbReference type="Proteomes" id="UP000198356">
    <property type="component" value="Unassembled WGS sequence"/>
</dbReference>
<feature type="domain" description="Bacterial Ig-like" evidence="2">
    <location>
        <begin position="583"/>
        <end position="673"/>
    </location>
</feature>
<evidence type="ECO:0000313" key="3">
    <source>
        <dbReference type="EMBL" id="SNT37888.1"/>
    </source>
</evidence>
<keyword evidence="1" id="KW-0472">Membrane</keyword>
<dbReference type="SUPFAM" id="SSF63829">
    <property type="entry name" value="Calcium-dependent phosphotriesterase"/>
    <property type="match status" value="1"/>
</dbReference>
<dbReference type="InterPro" id="IPR013783">
    <property type="entry name" value="Ig-like_fold"/>
</dbReference>
<feature type="transmembrane region" description="Helical" evidence="1">
    <location>
        <begin position="992"/>
        <end position="1011"/>
    </location>
</feature>
<evidence type="ECO:0000313" key="4">
    <source>
        <dbReference type="Proteomes" id="UP000198356"/>
    </source>
</evidence>